<organism evidence="4 5">
    <name type="scientific">Streptosporangium longisporum</name>
    <dbReference type="NCBI Taxonomy" id="46187"/>
    <lineage>
        <taxon>Bacteria</taxon>
        <taxon>Bacillati</taxon>
        <taxon>Actinomycetota</taxon>
        <taxon>Actinomycetes</taxon>
        <taxon>Streptosporangiales</taxon>
        <taxon>Streptosporangiaceae</taxon>
        <taxon>Streptosporangium</taxon>
    </lineage>
</organism>
<keyword evidence="5" id="KW-1185">Reference proteome</keyword>
<dbReference type="Pfam" id="PF00571">
    <property type="entry name" value="CBS"/>
    <property type="match status" value="2"/>
</dbReference>
<dbReference type="SUPFAM" id="SSF64307">
    <property type="entry name" value="SirA-like"/>
    <property type="match status" value="1"/>
</dbReference>
<reference evidence="4 5" key="1">
    <citation type="journal article" date="2019" name="Int. J. Syst. Evol. Microbiol.">
        <title>The Global Catalogue of Microorganisms (GCM) 10K type strain sequencing project: providing services to taxonomists for standard genome sequencing and annotation.</title>
        <authorList>
            <consortium name="The Broad Institute Genomics Platform"/>
            <consortium name="The Broad Institute Genome Sequencing Center for Infectious Disease"/>
            <person name="Wu L."/>
            <person name="Ma J."/>
        </authorList>
    </citation>
    <scope>NUCLEOTIDE SEQUENCE [LARGE SCALE GENOMIC DNA]</scope>
    <source>
        <strain evidence="4 5">JCM 3106</strain>
    </source>
</reference>
<dbReference type="InterPro" id="IPR001455">
    <property type="entry name" value="TusA-like"/>
</dbReference>
<evidence type="ECO:0000256" key="1">
    <source>
        <dbReference type="ARBA" id="ARBA00023122"/>
    </source>
</evidence>
<evidence type="ECO:0000259" key="3">
    <source>
        <dbReference type="PROSITE" id="PS51371"/>
    </source>
</evidence>
<dbReference type="InterPro" id="IPR051257">
    <property type="entry name" value="Diverse_CBS-Domain"/>
</dbReference>
<evidence type="ECO:0000313" key="5">
    <source>
        <dbReference type="Proteomes" id="UP001499930"/>
    </source>
</evidence>
<protein>
    <recommendedName>
        <fullName evidence="3">CBS domain-containing protein</fullName>
    </recommendedName>
</protein>
<dbReference type="SMART" id="SM00116">
    <property type="entry name" value="CBS"/>
    <property type="match status" value="2"/>
</dbReference>
<dbReference type="Gene3D" id="3.10.580.10">
    <property type="entry name" value="CBS-domain"/>
    <property type="match status" value="1"/>
</dbReference>
<dbReference type="CDD" id="cd04622">
    <property type="entry name" value="CBS_pair_HRP1_like"/>
    <property type="match status" value="1"/>
</dbReference>
<dbReference type="PROSITE" id="PS01148">
    <property type="entry name" value="UPF0033"/>
    <property type="match status" value="1"/>
</dbReference>
<dbReference type="CDD" id="cd00291">
    <property type="entry name" value="SirA_YedF_YeeD"/>
    <property type="match status" value="1"/>
</dbReference>
<dbReference type="Gene3D" id="3.30.110.40">
    <property type="entry name" value="TusA-like domain"/>
    <property type="match status" value="1"/>
</dbReference>
<comment type="caution">
    <text evidence="4">The sequence shown here is derived from an EMBL/GenBank/DDBJ whole genome shotgun (WGS) entry which is preliminary data.</text>
</comment>
<dbReference type="Proteomes" id="UP001499930">
    <property type="component" value="Unassembled WGS sequence"/>
</dbReference>
<dbReference type="EMBL" id="BAAAWD010000009">
    <property type="protein sequence ID" value="GAA3010695.1"/>
    <property type="molecule type" value="Genomic_DNA"/>
</dbReference>
<proteinExistence type="predicted"/>
<keyword evidence="1 2" id="KW-0129">CBS domain</keyword>
<dbReference type="PROSITE" id="PS51371">
    <property type="entry name" value="CBS"/>
    <property type="match status" value="2"/>
</dbReference>
<dbReference type="InterPro" id="IPR000644">
    <property type="entry name" value="CBS_dom"/>
</dbReference>
<dbReference type="PANTHER" id="PTHR43080">
    <property type="entry name" value="CBS DOMAIN-CONTAINING PROTEIN CBSX3, MITOCHONDRIAL"/>
    <property type="match status" value="1"/>
</dbReference>
<name>A0ABN3Y055_9ACTN</name>
<dbReference type="InterPro" id="IPR036868">
    <property type="entry name" value="TusA-like_sf"/>
</dbReference>
<feature type="domain" description="CBS" evidence="3">
    <location>
        <begin position="120"/>
        <end position="178"/>
    </location>
</feature>
<dbReference type="InterPro" id="IPR046342">
    <property type="entry name" value="CBS_dom_sf"/>
</dbReference>
<accession>A0ABN3Y055</accession>
<evidence type="ECO:0000256" key="2">
    <source>
        <dbReference type="PROSITE-ProRule" id="PRU00703"/>
    </source>
</evidence>
<gene>
    <name evidence="4" type="ORF">GCM10017559_36550</name>
</gene>
<dbReference type="SUPFAM" id="SSF54631">
    <property type="entry name" value="CBS-domain pair"/>
    <property type="match status" value="1"/>
</dbReference>
<dbReference type="Pfam" id="PF01206">
    <property type="entry name" value="TusA"/>
    <property type="match status" value="1"/>
</dbReference>
<evidence type="ECO:0000313" key="4">
    <source>
        <dbReference type="EMBL" id="GAA3010695.1"/>
    </source>
</evidence>
<feature type="domain" description="CBS" evidence="3">
    <location>
        <begin position="185"/>
        <end position="241"/>
    </location>
</feature>
<sequence length="250" mass="26691">MTSSQATPADSAQPPALTIDALGKKCPIPIIMLAEQINLVPLNGIVSVLADDPAAFNDIPAWCRLKSHGTWPVTSSPSGAGPSTCGVITDLPLNRVCPLRKSDQRNRGDDMSGETARDLMHAGVRCVEAHETLDRAAQMMRDMNVGALPICGSDDRLKGIITDRDIVIKCVAHGQDPSKITAGELATGLVWVSADAGVAEALAKMEQNQIRRLPVIENGRIIGMISEADLARHLPDDKMAEFVHRVYAGS</sequence>
<dbReference type="PANTHER" id="PTHR43080:SF2">
    <property type="entry name" value="CBS DOMAIN-CONTAINING PROTEIN"/>
    <property type="match status" value="1"/>
</dbReference>